<keyword evidence="2" id="KW-1185">Reference proteome</keyword>
<comment type="caution">
    <text evidence="1">The sequence shown here is derived from an EMBL/GenBank/DDBJ whole genome shotgun (WGS) entry which is preliminary data.</text>
</comment>
<gene>
    <name evidence="1" type="ORF">Pcinc_038018</name>
</gene>
<protein>
    <submittedName>
        <fullName evidence="1">Uncharacterized protein</fullName>
    </submittedName>
</protein>
<evidence type="ECO:0000313" key="1">
    <source>
        <dbReference type="EMBL" id="KAK3855590.1"/>
    </source>
</evidence>
<dbReference type="EMBL" id="JAWQEG010006162">
    <property type="protein sequence ID" value="KAK3855590.1"/>
    <property type="molecule type" value="Genomic_DNA"/>
</dbReference>
<sequence length="72" mass="7717">MGEVECKKEVEEVGRQVWEVECKREGGGGRQTVQLTAARLQCQNVPSTPAATASHASAVNITSERLFVVSGD</sequence>
<accession>A0AAE1BRW3</accession>
<evidence type="ECO:0000313" key="2">
    <source>
        <dbReference type="Proteomes" id="UP001286313"/>
    </source>
</evidence>
<reference evidence="1" key="1">
    <citation type="submission" date="2023-10" db="EMBL/GenBank/DDBJ databases">
        <title>Genome assemblies of two species of porcelain crab, Petrolisthes cinctipes and Petrolisthes manimaculis (Anomura: Porcellanidae).</title>
        <authorList>
            <person name="Angst P."/>
        </authorList>
    </citation>
    <scope>NUCLEOTIDE SEQUENCE</scope>
    <source>
        <strain evidence="1">PB745_01</strain>
        <tissue evidence="1">Gill</tissue>
    </source>
</reference>
<organism evidence="1 2">
    <name type="scientific">Petrolisthes cinctipes</name>
    <name type="common">Flat porcelain crab</name>
    <dbReference type="NCBI Taxonomy" id="88211"/>
    <lineage>
        <taxon>Eukaryota</taxon>
        <taxon>Metazoa</taxon>
        <taxon>Ecdysozoa</taxon>
        <taxon>Arthropoda</taxon>
        <taxon>Crustacea</taxon>
        <taxon>Multicrustacea</taxon>
        <taxon>Malacostraca</taxon>
        <taxon>Eumalacostraca</taxon>
        <taxon>Eucarida</taxon>
        <taxon>Decapoda</taxon>
        <taxon>Pleocyemata</taxon>
        <taxon>Anomura</taxon>
        <taxon>Galatheoidea</taxon>
        <taxon>Porcellanidae</taxon>
        <taxon>Petrolisthes</taxon>
    </lineage>
</organism>
<name>A0AAE1BRW3_PETCI</name>
<dbReference type="Proteomes" id="UP001286313">
    <property type="component" value="Unassembled WGS sequence"/>
</dbReference>
<proteinExistence type="predicted"/>
<dbReference type="AlphaFoldDB" id="A0AAE1BRW3"/>